<gene>
    <name evidence="10" type="ORF">GCK32_010120</name>
</gene>
<dbReference type="Gene3D" id="1.10.287.70">
    <property type="match status" value="1"/>
</dbReference>
<dbReference type="PANTHER" id="PTHR11003:SF61">
    <property type="entry name" value="POTASSIUM CHANNEL DOMAIN-CONTAINING PROTEIN"/>
    <property type="match status" value="1"/>
</dbReference>
<comment type="subcellular location">
    <subcellularLocation>
        <location evidence="1">Membrane</location>
        <topology evidence="1">Multi-pass membrane protein</topology>
    </subcellularLocation>
</comment>
<feature type="transmembrane region" description="Helical" evidence="8">
    <location>
        <begin position="110"/>
        <end position="130"/>
    </location>
</feature>
<protein>
    <submittedName>
        <fullName evidence="10">Ion channel</fullName>
    </submittedName>
</protein>
<dbReference type="Pfam" id="PF07885">
    <property type="entry name" value="Ion_trans_2"/>
    <property type="match status" value="1"/>
</dbReference>
<dbReference type="GO" id="GO:0030322">
    <property type="term" value="P:stabilization of membrane potential"/>
    <property type="evidence" value="ECO:0007669"/>
    <property type="project" value="TreeGrafter"/>
</dbReference>
<sequence>MSTDLAAKQDAYHARLIARDNMILNLRAIHQNNKEDREERWKESILTFEGDLGLDEPSLQSAWTFWMALLYAGYGNIACVTTAGKVATIIYSMFGIPIMLLILNDLGDLLLAWVKTIASFSSDFFLFLGVRMGMTGLKEGSKERLRYIHMSKKLANAGLISTASHTSVLTV</sequence>
<evidence type="ECO:0000256" key="4">
    <source>
        <dbReference type="ARBA" id="ARBA00022989"/>
    </source>
</evidence>
<dbReference type="SUPFAM" id="SSF81324">
    <property type="entry name" value="Voltage-gated potassium channels"/>
    <property type="match status" value="1"/>
</dbReference>
<dbReference type="InterPro" id="IPR013099">
    <property type="entry name" value="K_chnl_dom"/>
</dbReference>
<evidence type="ECO:0000313" key="11">
    <source>
        <dbReference type="Proteomes" id="UP001331761"/>
    </source>
</evidence>
<evidence type="ECO:0000256" key="8">
    <source>
        <dbReference type="SAM" id="Phobius"/>
    </source>
</evidence>
<dbReference type="EMBL" id="WIXE01003901">
    <property type="protein sequence ID" value="KAK5983532.1"/>
    <property type="molecule type" value="Genomic_DNA"/>
</dbReference>
<keyword evidence="11" id="KW-1185">Reference proteome</keyword>
<comment type="caution">
    <text evidence="10">The sequence shown here is derived from an EMBL/GenBank/DDBJ whole genome shotgun (WGS) entry which is preliminary data.</text>
</comment>
<dbReference type="Proteomes" id="UP001331761">
    <property type="component" value="Unassembled WGS sequence"/>
</dbReference>
<dbReference type="GO" id="GO:0022841">
    <property type="term" value="F:potassium ion leak channel activity"/>
    <property type="evidence" value="ECO:0007669"/>
    <property type="project" value="TreeGrafter"/>
</dbReference>
<evidence type="ECO:0000256" key="5">
    <source>
        <dbReference type="ARBA" id="ARBA00023065"/>
    </source>
</evidence>
<proteinExistence type="predicted"/>
<feature type="domain" description="Potassium channel" evidence="9">
    <location>
        <begin position="68"/>
        <end position="110"/>
    </location>
</feature>
<evidence type="ECO:0000256" key="2">
    <source>
        <dbReference type="ARBA" id="ARBA00022448"/>
    </source>
</evidence>
<evidence type="ECO:0000256" key="1">
    <source>
        <dbReference type="ARBA" id="ARBA00004141"/>
    </source>
</evidence>
<accession>A0AAN8FY50</accession>
<keyword evidence="6 8" id="KW-0472">Membrane</keyword>
<keyword evidence="4 8" id="KW-1133">Transmembrane helix</keyword>
<evidence type="ECO:0000256" key="6">
    <source>
        <dbReference type="ARBA" id="ARBA00023136"/>
    </source>
</evidence>
<evidence type="ECO:0000256" key="7">
    <source>
        <dbReference type="ARBA" id="ARBA00023303"/>
    </source>
</evidence>
<name>A0AAN8FY50_TRICO</name>
<dbReference type="PANTHER" id="PTHR11003">
    <property type="entry name" value="POTASSIUM CHANNEL, SUBFAMILY K"/>
    <property type="match status" value="1"/>
</dbReference>
<evidence type="ECO:0000256" key="3">
    <source>
        <dbReference type="ARBA" id="ARBA00022692"/>
    </source>
</evidence>
<dbReference type="GO" id="GO:0015271">
    <property type="term" value="F:outward rectifier potassium channel activity"/>
    <property type="evidence" value="ECO:0007669"/>
    <property type="project" value="TreeGrafter"/>
</dbReference>
<evidence type="ECO:0000313" key="10">
    <source>
        <dbReference type="EMBL" id="KAK5983532.1"/>
    </source>
</evidence>
<evidence type="ECO:0000259" key="9">
    <source>
        <dbReference type="Pfam" id="PF07885"/>
    </source>
</evidence>
<reference evidence="10 11" key="1">
    <citation type="submission" date="2019-10" db="EMBL/GenBank/DDBJ databases">
        <title>Assembly and Annotation for the nematode Trichostrongylus colubriformis.</title>
        <authorList>
            <person name="Martin J."/>
        </authorList>
    </citation>
    <scope>NUCLEOTIDE SEQUENCE [LARGE SCALE GENOMIC DNA]</scope>
    <source>
        <strain evidence="10">G859</strain>
        <tissue evidence="10">Whole worm</tissue>
    </source>
</reference>
<keyword evidence="3 8" id="KW-0812">Transmembrane</keyword>
<keyword evidence="5" id="KW-0406">Ion transport</keyword>
<organism evidence="10 11">
    <name type="scientific">Trichostrongylus colubriformis</name>
    <name type="common">Black scour worm</name>
    <dbReference type="NCBI Taxonomy" id="6319"/>
    <lineage>
        <taxon>Eukaryota</taxon>
        <taxon>Metazoa</taxon>
        <taxon>Ecdysozoa</taxon>
        <taxon>Nematoda</taxon>
        <taxon>Chromadorea</taxon>
        <taxon>Rhabditida</taxon>
        <taxon>Rhabditina</taxon>
        <taxon>Rhabditomorpha</taxon>
        <taxon>Strongyloidea</taxon>
        <taxon>Trichostrongylidae</taxon>
        <taxon>Trichostrongylus</taxon>
    </lineage>
</organism>
<dbReference type="InterPro" id="IPR003280">
    <property type="entry name" value="2pore_dom_K_chnl"/>
</dbReference>
<keyword evidence="2" id="KW-0813">Transport</keyword>
<dbReference type="GO" id="GO:0005886">
    <property type="term" value="C:plasma membrane"/>
    <property type="evidence" value="ECO:0007669"/>
    <property type="project" value="TreeGrafter"/>
</dbReference>
<dbReference type="AlphaFoldDB" id="A0AAN8FY50"/>
<keyword evidence="7" id="KW-0407">Ion channel</keyword>